<evidence type="ECO:0000259" key="7">
    <source>
        <dbReference type="Pfam" id="PF05699"/>
    </source>
</evidence>
<dbReference type="InterPro" id="IPR008906">
    <property type="entry name" value="HATC_C_dom"/>
</dbReference>
<gene>
    <name evidence="8" type="ORF">SMN809_LOCUS28118</name>
</gene>
<keyword evidence="4" id="KW-0862">Zinc</keyword>
<accession>A0A8S2UPB3</accession>
<reference evidence="8" key="1">
    <citation type="submission" date="2021-02" db="EMBL/GenBank/DDBJ databases">
        <authorList>
            <person name="Nowell W R."/>
        </authorList>
    </citation>
    <scope>NUCLEOTIDE SEQUENCE</scope>
</reference>
<evidence type="ECO:0000313" key="9">
    <source>
        <dbReference type="Proteomes" id="UP000676336"/>
    </source>
</evidence>
<evidence type="ECO:0000256" key="5">
    <source>
        <dbReference type="ARBA" id="ARBA00023242"/>
    </source>
</evidence>
<dbReference type="AlphaFoldDB" id="A0A8S2UPB3"/>
<proteinExistence type="predicted"/>
<dbReference type="GO" id="GO:0005634">
    <property type="term" value="C:nucleus"/>
    <property type="evidence" value="ECO:0007669"/>
    <property type="project" value="UniProtKB-SubCell"/>
</dbReference>
<protein>
    <recommendedName>
        <fullName evidence="7">HAT C-terminal dimerisation domain-containing protein</fullName>
    </recommendedName>
</protein>
<dbReference type="InterPro" id="IPR012337">
    <property type="entry name" value="RNaseH-like_sf"/>
</dbReference>
<dbReference type="Pfam" id="PF05699">
    <property type="entry name" value="Dimer_Tnp_hAT"/>
    <property type="match status" value="1"/>
</dbReference>
<dbReference type="SUPFAM" id="SSF53098">
    <property type="entry name" value="Ribonuclease H-like"/>
    <property type="match status" value="1"/>
</dbReference>
<evidence type="ECO:0000256" key="6">
    <source>
        <dbReference type="SAM" id="MobiDB-lite"/>
    </source>
</evidence>
<dbReference type="EMBL" id="CAJOBI010046047">
    <property type="protein sequence ID" value="CAF4348110.1"/>
    <property type="molecule type" value="Genomic_DNA"/>
</dbReference>
<dbReference type="Proteomes" id="UP000676336">
    <property type="component" value="Unassembled WGS sequence"/>
</dbReference>
<sequence length="450" mass="51127">PPHRNQIASKLKILNNYHHKLLKQELQEVEQLGLTFDFWTSRCSISFLCITGHWFQDDFTYISKIIDFSYFNERHTGINISSLLTNRLTALNINDKVVSITCDGAENMSSACRTLDENIHKIWCCAHRLHLVITNGLGFWFKENKNKNNNEASSSSTTMTTTRITTADVTPISNDGFFNTNWPDELNEDGSEAAADMHGSTTNDEDEENSSSEDLEELNHSIENEDFDQTEDHSLIDDNWSMDVEDHINPIEYHSYFDPAAHLSLTEIEKQQNERHIKYLILNDVYPRKSSTTDVTRTASSSITLSTSSTRVNDQSNQSVSNNDSKSSTYGDFIAACGNDGQILGESNKEKSKRISLHEEFKYFKTAVQEFNLKNEPSTTSATRFWQMHYTKLPILSHLAKIHLSAPGTSVPSESAFSTSAYTARKERARLSPENLSYSVFLKDKIVRKK</sequence>
<dbReference type="GO" id="GO:0046983">
    <property type="term" value="F:protein dimerization activity"/>
    <property type="evidence" value="ECO:0007669"/>
    <property type="project" value="InterPro"/>
</dbReference>
<evidence type="ECO:0000256" key="4">
    <source>
        <dbReference type="ARBA" id="ARBA00022833"/>
    </source>
</evidence>
<feature type="compositionally biased region" description="Acidic residues" evidence="6">
    <location>
        <begin position="203"/>
        <end position="216"/>
    </location>
</feature>
<dbReference type="PANTHER" id="PTHR46481">
    <property type="entry name" value="ZINC FINGER BED DOMAIN-CONTAINING PROTEIN 4"/>
    <property type="match status" value="1"/>
</dbReference>
<organism evidence="8 9">
    <name type="scientific">Rotaria magnacalcarata</name>
    <dbReference type="NCBI Taxonomy" id="392030"/>
    <lineage>
        <taxon>Eukaryota</taxon>
        <taxon>Metazoa</taxon>
        <taxon>Spiralia</taxon>
        <taxon>Gnathifera</taxon>
        <taxon>Rotifera</taxon>
        <taxon>Eurotatoria</taxon>
        <taxon>Bdelloidea</taxon>
        <taxon>Philodinida</taxon>
        <taxon>Philodinidae</taxon>
        <taxon>Rotaria</taxon>
    </lineage>
</organism>
<evidence type="ECO:0000313" key="8">
    <source>
        <dbReference type="EMBL" id="CAF4348110.1"/>
    </source>
</evidence>
<dbReference type="InterPro" id="IPR052035">
    <property type="entry name" value="ZnF_BED_domain_contain"/>
</dbReference>
<keyword evidence="2" id="KW-0479">Metal-binding</keyword>
<dbReference type="PANTHER" id="PTHR46481:SF10">
    <property type="entry name" value="ZINC FINGER BED DOMAIN-CONTAINING PROTEIN 39"/>
    <property type="match status" value="1"/>
</dbReference>
<comment type="caution">
    <text evidence="8">The sequence shown here is derived from an EMBL/GenBank/DDBJ whole genome shotgun (WGS) entry which is preliminary data.</text>
</comment>
<evidence type="ECO:0000256" key="2">
    <source>
        <dbReference type="ARBA" id="ARBA00022723"/>
    </source>
</evidence>
<keyword evidence="3" id="KW-0863">Zinc-finger</keyword>
<dbReference type="GO" id="GO:0008270">
    <property type="term" value="F:zinc ion binding"/>
    <property type="evidence" value="ECO:0007669"/>
    <property type="project" value="UniProtKB-KW"/>
</dbReference>
<feature type="region of interest" description="Disordered" evidence="6">
    <location>
        <begin position="297"/>
        <end position="326"/>
    </location>
</feature>
<keyword evidence="5" id="KW-0539">Nucleus</keyword>
<evidence type="ECO:0000256" key="3">
    <source>
        <dbReference type="ARBA" id="ARBA00022771"/>
    </source>
</evidence>
<comment type="subcellular location">
    <subcellularLocation>
        <location evidence="1">Nucleus</location>
    </subcellularLocation>
</comment>
<feature type="region of interest" description="Disordered" evidence="6">
    <location>
        <begin position="180"/>
        <end position="217"/>
    </location>
</feature>
<feature type="domain" description="HAT C-terminal dimerisation" evidence="7">
    <location>
        <begin position="369"/>
        <end position="445"/>
    </location>
</feature>
<feature type="non-terminal residue" evidence="8">
    <location>
        <position position="450"/>
    </location>
</feature>
<evidence type="ECO:0000256" key="1">
    <source>
        <dbReference type="ARBA" id="ARBA00004123"/>
    </source>
</evidence>
<name>A0A8S2UPB3_9BILA</name>